<reference evidence="2 3" key="1">
    <citation type="submission" date="2019-12" db="EMBL/GenBank/DDBJ databases">
        <title>Rhizobium genotypes associated with high levels of biological nitrogen fixation by grain legumes in a temperate-maritime cropping system.</title>
        <authorList>
            <person name="Maluk M."/>
            <person name="Francesc Ferrando Molina F."/>
            <person name="Lopez Del Egido L."/>
            <person name="Lafos M."/>
            <person name="Langarica-Fuentes A."/>
            <person name="Gebre Yohannes G."/>
            <person name="Young M.W."/>
            <person name="Martin P."/>
            <person name="Gantlett R."/>
            <person name="Kenicer G."/>
            <person name="Hawes C."/>
            <person name="Begg G.S."/>
            <person name="Quilliam R.S."/>
            <person name="Squire G.R."/>
            <person name="Poole P.S."/>
            <person name="Young P.W."/>
            <person name="Iannetta P.M."/>
            <person name="James E.K."/>
        </authorList>
    </citation>
    <scope>NUCLEOTIDE SEQUENCE [LARGE SCALE GENOMIC DNA]</scope>
    <source>
        <strain evidence="2 3">JHI1118</strain>
    </source>
</reference>
<dbReference type="RefSeq" id="WP_163989910.1">
    <property type="nucleotide sequence ID" value="NZ_WUEY01000012.1"/>
</dbReference>
<keyword evidence="1" id="KW-0175">Coiled coil</keyword>
<comment type="caution">
    <text evidence="2">The sequence shown here is derived from an EMBL/GenBank/DDBJ whole genome shotgun (WGS) entry which is preliminary data.</text>
</comment>
<evidence type="ECO:0000256" key="1">
    <source>
        <dbReference type="SAM" id="Coils"/>
    </source>
</evidence>
<dbReference type="EMBL" id="WUEY01000012">
    <property type="protein sequence ID" value="NEI72470.1"/>
    <property type="molecule type" value="Genomic_DNA"/>
</dbReference>
<evidence type="ECO:0000313" key="2">
    <source>
        <dbReference type="EMBL" id="NEI72470.1"/>
    </source>
</evidence>
<name>A0A6L9UEL4_9HYPH</name>
<dbReference type="Pfam" id="PF20089">
    <property type="entry name" value="DUF6481"/>
    <property type="match status" value="1"/>
</dbReference>
<dbReference type="AlphaFoldDB" id="A0A6L9UEL4"/>
<organism evidence="2 3">
    <name type="scientific">Rhizobium lusitanum</name>
    <dbReference type="NCBI Taxonomy" id="293958"/>
    <lineage>
        <taxon>Bacteria</taxon>
        <taxon>Pseudomonadati</taxon>
        <taxon>Pseudomonadota</taxon>
        <taxon>Alphaproteobacteria</taxon>
        <taxon>Hyphomicrobiales</taxon>
        <taxon>Rhizobiaceae</taxon>
        <taxon>Rhizobium/Agrobacterium group</taxon>
        <taxon>Rhizobium</taxon>
    </lineage>
</organism>
<protein>
    <submittedName>
        <fullName evidence="2">Uncharacterized protein</fullName>
    </submittedName>
</protein>
<evidence type="ECO:0000313" key="3">
    <source>
        <dbReference type="Proteomes" id="UP000483035"/>
    </source>
</evidence>
<dbReference type="Proteomes" id="UP000483035">
    <property type="component" value="Unassembled WGS sequence"/>
</dbReference>
<proteinExistence type="predicted"/>
<accession>A0A6L9UEL4</accession>
<dbReference type="InterPro" id="IPR045510">
    <property type="entry name" value="DUF6481"/>
</dbReference>
<gene>
    <name evidence="2" type="ORF">GR212_23110</name>
</gene>
<feature type="coiled-coil region" evidence="1">
    <location>
        <begin position="48"/>
        <end position="95"/>
    </location>
</feature>
<sequence>MKNARNNELADRRMASADAKTALLSAYRSAKTAAEPTSLARQGERIAVAAAREERRLERERVKLAESERLVTEAAEQLEAVAAKARAETEAREKNRIAHVIEDEAARKAERDRRYANRKARQA</sequence>